<accession>A0A398D6Z5</accession>
<dbReference type="Proteomes" id="UP000266260">
    <property type="component" value="Unassembled WGS sequence"/>
</dbReference>
<name>A0A398D6Z5_9BACT</name>
<evidence type="ECO:0000256" key="3">
    <source>
        <dbReference type="ARBA" id="ARBA00023065"/>
    </source>
</evidence>
<evidence type="ECO:0000256" key="2">
    <source>
        <dbReference type="ARBA" id="ARBA00022448"/>
    </source>
</evidence>
<keyword evidence="3" id="KW-0406">Ion transport</keyword>
<dbReference type="SUPFAM" id="SSF159468">
    <property type="entry name" value="AtpF-like"/>
    <property type="match status" value="1"/>
</dbReference>
<dbReference type="EMBL" id="QXIT01000083">
    <property type="protein sequence ID" value="RIE08167.1"/>
    <property type="molecule type" value="Genomic_DNA"/>
</dbReference>
<proteinExistence type="inferred from homology"/>
<comment type="similarity">
    <text evidence="1">Belongs to the V-ATPase F subunit family.</text>
</comment>
<dbReference type="InterPro" id="IPR036906">
    <property type="entry name" value="ATPase_V1_fsu_sf"/>
</dbReference>
<evidence type="ECO:0000256" key="1">
    <source>
        <dbReference type="ARBA" id="ARBA00010148"/>
    </source>
</evidence>
<dbReference type="InterPro" id="IPR008218">
    <property type="entry name" value="ATPase_V1-cplx_f_g_su"/>
</dbReference>
<keyword evidence="5" id="KW-1185">Reference proteome</keyword>
<dbReference type="Pfam" id="PF01990">
    <property type="entry name" value="ATP-synt_F"/>
    <property type="match status" value="1"/>
</dbReference>
<comment type="caution">
    <text evidence="4">The sequence shown here is derived from an EMBL/GenBank/DDBJ whole genome shotgun (WGS) entry which is preliminary data.</text>
</comment>
<evidence type="ECO:0008006" key="6">
    <source>
        <dbReference type="Google" id="ProtNLM"/>
    </source>
</evidence>
<sequence>MRRGIVSKAAVVTTRDSVGAFEALGFVGTVVEDGLQASQAVQSIARSGRFGLVLLTSDVADVWSGSAVARRLVVPVVLVIPVTSSASGVATVTVRRLIENAVGIDLVGKMTEEKSHDTR</sequence>
<keyword evidence="2" id="KW-0813">Transport</keyword>
<evidence type="ECO:0000313" key="5">
    <source>
        <dbReference type="Proteomes" id="UP000266260"/>
    </source>
</evidence>
<dbReference type="AlphaFoldDB" id="A0A398D6Z5"/>
<dbReference type="Gene3D" id="3.40.50.10580">
    <property type="entry name" value="ATPase, V1 complex, subunit F"/>
    <property type="match status" value="1"/>
</dbReference>
<protein>
    <recommendedName>
        <fullName evidence="6">V-type ATP synthase subunit F</fullName>
    </recommendedName>
</protein>
<evidence type="ECO:0000313" key="4">
    <source>
        <dbReference type="EMBL" id="RIE08167.1"/>
    </source>
</evidence>
<dbReference type="GO" id="GO:0046961">
    <property type="term" value="F:proton-transporting ATPase activity, rotational mechanism"/>
    <property type="evidence" value="ECO:0007669"/>
    <property type="project" value="InterPro"/>
</dbReference>
<gene>
    <name evidence="4" type="ORF">SMC6_04705</name>
</gene>
<organism evidence="4 5">
    <name type="scientific">Candidatus Cryosericum odellii</name>
    <dbReference type="NCBI Taxonomy" id="2290917"/>
    <lineage>
        <taxon>Bacteria</taxon>
        <taxon>Pseudomonadati</taxon>
        <taxon>Caldisericota/Cryosericota group</taxon>
        <taxon>Candidatus Cryosericota</taxon>
        <taxon>Candidatus Cryosericia</taxon>
        <taxon>Candidatus Cryosericales</taxon>
        <taxon>Candidatus Cryosericaceae</taxon>
        <taxon>Candidatus Cryosericum</taxon>
    </lineage>
</organism>
<reference evidence="4 5" key="1">
    <citation type="submission" date="2018-09" db="EMBL/GenBank/DDBJ databases">
        <title>Discovery and Ecogenomic Context for Candidatus Cryosericales, a Global Caldiserica Order Active in Thawing Permafrost.</title>
        <authorList>
            <person name="Martinez M.A."/>
            <person name="Woodcroft B.J."/>
            <person name="Ignacio Espinoza J.C."/>
            <person name="Zayed A."/>
            <person name="Singleton C.M."/>
            <person name="Boyd J."/>
            <person name="Li Y.-F."/>
            <person name="Purvine S."/>
            <person name="Maughan H."/>
            <person name="Hodgkins S.B."/>
            <person name="Anderson D."/>
            <person name="Sederholm M."/>
            <person name="Temperton B."/>
            <person name="Saleska S.R."/>
            <person name="Tyson G.W."/>
            <person name="Rich V.I."/>
        </authorList>
    </citation>
    <scope>NUCLEOTIDE SEQUENCE [LARGE SCALE GENOMIC DNA]</scope>
    <source>
        <strain evidence="4 5">SMC6</strain>
    </source>
</reference>